<dbReference type="Gene3D" id="3.40.50.10300">
    <property type="entry name" value="CoaB-like"/>
    <property type="match status" value="1"/>
</dbReference>
<dbReference type="EMBL" id="AMYT01000011">
    <property type="protein sequence ID" value="EKU27698.1"/>
    <property type="molecule type" value="Genomic_DNA"/>
</dbReference>
<dbReference type="eggNOG" id="COG0452">
    <property type="taxonomic scope" value="Bacteria"/>
</dbReference>
<keyword evidence="2" id="KW-0436">Ligase</keyword>
<dbReference type="GO" id="GO:0015937">
    <property type="term" value="P:coenzyme A biosynthetic process"/>
    <property type="evidence" value="ECO:0007669"/>
    <property type="project" value="UniProtKB-ARBA"/>
</dbReference>
<accession>K8ZMD4</accession>
<dbReference type="RefSeq" id="WP_009489286.1">
    <property type="nucleotide sequence ID" value="NZ_AMYT01000011.1"/>
</dbReference>
<gene>
    <name evidence="2" type="ORF">C683_0479</name>
</gene>
<proteinExistence type="predicted"/>
<keyword evidence="3" id="KW-1185">Reference proteome</keyword>
<name>K8ZMD4_9ENTE</name>
<dbReference type="Pfam" id="PF04127">
    <property type="entry name" value="DFP"/>
    <property type="match status" value="1"/>
</dbReference>
<protein>
    <submittedName>
        <fullName evidence="2">Phosphopantothenoylcysteine synthetase</fullName>
        <ecNumber evidence="2">6.3.2.5</ecNumber>
    </submittedName>
</protein>
<sequence>MKQEIVLITLGGTSEPIDSVREIRNQATGKLGILCAKKAVQLGYQVIVVVSTTVDSALLESLPSCVQVHRIQGVLDLQTTLKKILEQNTIEIVIHTMAVSDYFVAGAYNQDQQLLQGSKISSDEEVLWLKLEKAPKVIQEIKQWQKDVFLVGFKLLVDATKDELIQKAKAQEVAAKSDLVVINNLSEISETKHQADIVHEGKILATAQTKQELVEQLFSTIAKQRGEIK</sequence>
<comment type="caution">
    <text evidence="2">The sequence shown here is derived from an EMBL/GenBank/DDBJ whole genome shotgun (WGS) entry which is preliminary data.</text>
</comment>
<dbReference type="InterPro" id="IPR007085">
    <property type="entry name" value="DNA/pantothenate-metab_flavo_C"/>
</dbReference>
<dbReference type="GO" id="GO:0004632">
    <property type="term" value="F:phosphopantothenate--cysteine ligase activity"/>
    <property type="evidence" value="ECO:0007669"/>
    <property type="project" value="UniProtKB-EC"/>
</dbReference>
<feature type="domain" description="DNA/pantothenate metabolism flavoprotein C-terminal" evidence="1">
    <location>
        <begin position="2"/>
        <end position="223"/>
    </location>
</feature>
<organism evidence="2 3">
    <name type="scientific">Catellicoccus marimammalium M35/04/3</name>
    <dbReference type="NCBI Taxonomy" id="1234409"/>
    <lineage>
        <taxon>Bacteria</taxon>
        <taxon>Bacillati</taxon>
        <taxon>Bacillota</taxon>
        <taxon>Bacilli</taxon>
        <taxon>Lactobacillales</taxon>
        <taxon>Enterococcaceae</taxon>
        <taxon>Catellicoccus</taxon>
    </lineage>
</organism>
<dbReference type="SUPFAM" id="SSF102645">
    <property type="entry name" value="CoaB-like"/>
    <property type="match status" value="1"/>
</dbReference>
<evidence type="ECO:0000313" key="3">
    <source>
        <dbReference type="Proteomes" id="UP000016057"/>
    </source>
</evidence>
<evidence type="ECO:0000313" key="2">
    <source>
        <dbReference type="EMBL" id="EKU27698.1"/>
    </source>
</evidence>
<dbReference type="InterPro" id="IPR035929">
    <property type="entry name" value="CoaB-like_sf"/>
</dbReference>
<evidence type="ECO:0000259" key="1">
    <source>
        <dbReference type="Pfam" id="PF04127"/>
    </source>
</evidence>
<dbReference type="Proteomes" id="UP000016057">
    <property type="component" value="Unassembled WGS sequence"/>
</dbReference>
<dbReference type="OrthoDB" id="9802554at2"/>
<dbReference type="STRING" id="1234409.C683_0479"/>
<dbReference type="EC" id="6.3.2.5" evidence="2"/>
<dbReference type="AlphaFoldDB" id="K8ZMD4"/>
<dbReference type="PATRIC" id="fig|1234409.3.peg.447"/>
<reference evidence="2 3" key="1">
    <citation type="journal article" date="2013" name="Genome Announc.">
        <title>Draft Genome Sequence of Catellicoccus marimammalium, a Novel Species Commonly Found in Gull Feces.</title>
        <authorList>
            <person name="Weigand M.R."/>
            <person name="Ryu H."/>
            <person name="Bozcek L."/>
            <person name="Konstantinidis K.T."/>
            <person name="Santo Domingo J.W."/>
        </authorList>
    </citation>
    <scope>NUCLEOTIDE SEQUENCE [LARGE SCALE GENOMIC DNA]</scope>
    <source>
        <strain evidence="2 3">M35/04/3</strain>
    </source>
</reference>